<feature type="chain" id="PRO_5046361872" evidence="1">
    <location>
        <begin position="25"/>
        <end position="302"/>
    </location>
</feature>
<dbReference type="EMBL" id="JBHUHO010000035">
    <property type="protein sequence ID" value="MFD2117174.1"/>
    <property type="molecule type" value="Genomic_DNA"/>
</dbReference>
<comment type="caution">
    <text evidence="2">The sequence shown here is derived from an EMBL/GenBank/DDBJ whole genome shotgun (WGS) entry which is preliminary data.</text>
</comment>
<evidence type="ECO:0000256" key="1">
    <source>
        <dbReference type="SAM" id="SignalP"/>
    </source>
</evidence>
<keyword evidence="3" id="KW-1185">Reference proteome</keyword>
<protein>
    <submittedName>
        <fullName evidence="2">Uncharacterized protein</fullName>
    </submittedName>
</protein>
<keyword evidence="1" id="KW-0732">Signal</keyword>
<accession>A0ABW4YND4</accession>
<dbReference type="Proteomes" id="UP001597362">
    <property type="component" value="Unassembled WGS sequence"/>
</dbReference>
<gene>
    <name evidence="2" type="ORF">ACFSJH_15695</name>
</gene>
<name>A0ABW4YND4_9BACL</name>
<organism evidence="2 3">
    <name type="scientific">Paenibacillus yanchengensis</name>
    <dbReference type="NCBI Taxonomy" id="2035833"/>
    <lineage>
        <taxon>Bacteria</taxon>
        <taxon>Bacillati</taxon>
        <taxon>Bacillota</taxon>
        <taxon>Bacilli</taxon>
        <taxon>Bacillales</taxon>
        <taxon>Paenibacillaceae</taxon>
        <taxon>Paenibacillus</taxon>
    </lineage>
</organism>
<reference evidence="3" key="1">
    <citation type="journal article" date="2019" name="Int. J. Syst. Evol. Microbiol.">
        <title>The Global Catalogue of Microorganisms (GCM) 10K type strain sequencing project: providing services to taxonomists for standard genome sequencing and annotation.</title>
        <authorList>
            <consortium name="The Broad Institute Genomics Platform"/>
            <consortium name="The Broad Institute Genome Sequencing Center for Infectious Disease"/>
            <person name="Wu L."/>
            <person name="Ma J."/>
        </authorList>
    </citation>
    <scope>NUCLEOTIDE SEQUENCE [LARGE SCALE GENOMIC DNA]</scope>
    <source>
        <strain evidence="3">GH52</strain>
    </source>
</reference>
<feature type="signal peptide" evidence="1">
    <location>
        <begin position="1"/>
        <end position="24"/>
    </location>
</feature>
<evidence type="ECO:0000313" key="3">
    <source>
        <dbReference type="Proteomes" id="UP001597362"/>
    </source>
</evidence>
<sequence>MKLVKSLGVTLVCTSLLFAGIASAEDAGHISGSDVEVSSQKSYIINPWNNEKVYYFDEEPSNSNKASSLVESNSEILYEEDARKVLESIKAENEESLGMNYLSIVENEFNNINNLVQPFALQSTLWYRAEFTIVAASFNTFAWDKAAGFLRHSLTNSPAVKSYAAGTPYSNSFSNTTSYTEISIPMALAINKAHSQNKTVVSGTGSNTASANNAGMDWYLSINKYNYSWAAEKESNGKWTVYINISDKYDFETVKNVPSNFPQNLIDTINNHAADAQQVGAITPYYIQLYMKQSNYVPGSYS</sequence>
<proteinExistence type="predicted"/>
<evidence type="ECO:0000313" key="2">
    <source>
        <dbReference type="EMBL" id="MFD2117174.1"/>
    </source>
</evidence>
<dbReference type="RefSeq" id="WP_377774088.1">
    <property type="nucleotide sequence ID" value="NZ_JBHUHO010000035.1"/>
</dbReference>